<dbReference type="EMBL" id="JAAAJB010000145">
    <property type="protein sequence ID" value="KAG0264185.1"/>
    <property type="molecule type" value="Genomic_DNA"/>
</dbReference>
<accession>A0A9P6QAD4</accession>
<keyword evidence="1" id="KW-0472">Membrane</keyword>
<dbReference type="AlphaFoldDB" id="A0A9P6QAD4"/>
<keyword evidence="1" id="KW-0812">Transmembrane</keyword>
<evidence type="ECO:0000313" key="2">
    <source>
        <dbReference type="EMBL" id="KAG0264185.1"/>
    </source>
</evidence>
<sequence>MSTGGKLGIGFGIFLFVFFIILACAVARRSARRSARRRRHQSLNTAVLVAPVPGTSCDHPPPYSKAIPMEYHHHHHSHSHSHSHDPIGSSTIGRSATVATIAGAAVIGGAAVAASDNTHVDLTQVTDNEAGAAIGSMTEVVEGGANVVLQTTHNADVSTAIAYAGASNDVGRDGFAVG</sequence>
<evidence type="ECO:0000256" key="1">
    <source>
        <dbReference type="SAM" id="Phobius"/>
    </source>
</evidence>
<proteinExistence type="predicted"/>
<organism evidence="2 3">
    <name type="scientific">Actinomortierella ambigua</name>
    <dbReference type="NCBI Taxonomy" id="1343610"/>
    <lineage>
        <taxon>Eukaryota</taxon>
        <taxon>Fungi</taxon>
        <taxon>Fungi incertae sedis</taxon>
        <taxon>Mucoromycota</taxon>
        <taxon>Mortierellomycotina</taxon>
        <taxon>Mortierellomycetes</taxon>
        <taxon>Mortierellales</taxon>
        <taxon>Mortierellaceae</taxon>
        <taxon>Actinomortierella</taxon>
    </lineage>
</organism>
<keyword evidence="1" id="KW-1133">Transmembrane helix</keyword>
<dbReference type="PROSITE" id="PS51257">
    <property type="entry name" value="PROKAR_LIPOPROTEIN"/>
    <property type="match status" value="1"/>
</dbReference>
<keyword evidence="3" id="KW-1185">Reference proteome</keyword>
<gene>
    <name evidence="2" type="ORF">DFQ27_001369</name>
</gene>
<dbReference type="Proteomes" id="UP000807716">
    <property type="component" value="Unassembled WGS sequence"/>
</dbReference>
<comment type="caution">
    <text evidence="2">The sequence shown here is derived from an EMBL/GenBank/DDBJ whole genome shotgun (WGS) entry which is preliminary data.</text>
</comment>
<protein>
    <submittedName>
        <fullName evidence="2">Uncharacterized protein</fullName>
    </submittedName>
</protein>
<name>A0A9P6QAD4_9FUNG</name>
<feature type="transmembrane region" description="Helical" evidence="1">
    <location>
        <begin position="6"/>
        <end position="27"/>
    </location>
</feature>
<evidence type="ECO:0000313" key="3">
    <source>
        <dbReference type="Proteomes" id="UP000807716"/>
    </source>
</evidence>
<reference evidence="2" key="1">
    <citation type="journal article" date="2020" name="Fungal Divers.">
        <title>Resolving the Mortierellaceae phylogeny through synthesis of multi-gene phylogenetics and phylogenomics.</title>
        <authorList>
            <person name="Vandepol N."/>
            <person name="Liber J."/>
            <person name="Desiro A."/>
            <person name="Na H."/>
            <person name="Kennedy M."/>
            <person name="Barry K."/>
            <person name="Grigoriev I.V."/>
            <person name="Miller A.N."/>
            <person name="O'Donnell K."/>
            <person name="Stajich J.E."/>
            <person name="Bonito G."/>
        </authorList>
    </citation>
    <scope>NUCLEOTIDE SEQUENCE</scope>
    <source>
        <strain evidence="2">BC1065</strain>
    </source>
</reference>